<evidence type="ECO:0000256" key="1">
    <source>
        <dbReference type="SAM" id="MobiDB-lite"/>
    </source>
</evidence>
<feature type="region of interest" description="Disordered" evidence="1">
    <location>
        <begin position="186"/>
        <end position="247"/>
    </location>
</feature>
<sequence>MSGFLCSTSKTQQSLVLCKGCCEFHIFPSNQVRPALKFQGGEWSVKQLGKTGLLRLLSRLARLARTGWRSVGIELFQFPAKGDNPGGLGWGVKARRKSVVTGGGEEWLHGPFPTAVAAYAASCEMVLLEGRKKSSRLALKNDQDIKLVLEAYHGLEDGYRTTAQAWQDIVGKAAVPYCQIPADIGAGGGGDDGGDDGGGGGGGSGGDDGGGDDAGGGGAGDGGGGGYGGDGGGGGGQQQGGVPLYGGDEAADAAQALMELQAGPRNAPEDPSTGPARVPAAAPMEATAPAAEGDGDGGPAQGYEEALEAQVASGSRQLKRAARSYAASVCDWADHAGGVWGLAALASIAELAVLKAACGEALSAAALVSEMPAWSDLALYMARIAGARMVVRIDAALAHARVPVPAGVPFAPLVAALLFMQGVGLPEGLDGLSETDMIVRLRMPPLAAVVLVRARGP</sequence>
<evidence type="ECO:0000313" key="2">
    <source>
        <dbReference type="EMBL" id="KIY95834.1"/>
    </source>
</evidence>
<feature type="compositionally biased region" description="Gly residues" evidence="1">
    <location>
        <begin position="186"/>
        <end position="239"/>
    </location>
</feature>
<keyword evidence="3" id="KW-1185">Reference proteome</keyword>
<dbReference type="RefSeq" id="XP_013894854.1">
    <property type="nucleotide sequence ID" value="XM_014039400.1"/>
</dbReference>
<dbReference type="AlphaFoldDB" id="A0A0D2LWG7"/>
<accession>A0A0D2LWG7</accession>
<reference evidence="2 3" key="1">
    <citation type="journal article" date="2013" name="BMC Genomics">
        <title>Reconstruction of the lipid metabolism for the microalga Monoraphidium neglectum from its genome sequence reveals characteristics suitable for biofuel production.</title>
        <authorList>
            <person name="Bogen C."/>
            <person name="Al-Dilaimi A."/>
            <person name="Albersmeier A."/>
            <person name="Wichmann J."/>
            <person name="Grundmann M."/>
            <person name="Rupp O."/>
            <person name="Lauersen K.J."/>
            <person name="Blifernez-Klassen O."/>
            <person name="Kalinowski J."/>
            <person name="Goesmann A."/>
            <person name="Mussgnug J.H."/>
            <person name="Kruse O."/>
        </authorList>
    </citation>
    <scope>NUCLEOTIDE SEQUENCE [LARGE SCALE GENOMIC DNA]</scope>
    <source>
        <strain evidence="2 3">SAG 48.87</strain>
    </source>
</reference>
<dbReference type="GeneID" id="25729459"/>
<organism evidence="2 3">
    <name type="scientific">Monoraphidium neglectum</name>
    <dbReference type="NCBI Taxonomy" id="145388"/>
    <lineage>
        <taxon>Eukaryota</taxon>
        <taxon>Viridiplantae</taxon>
        <taxon>Chlorophyta</taxon>
        <taxon>core chlorophytes</taxon>
        <taxon>Chlorophyceae</taxon>
        <taxon>CS clade</taxon>
        <taxon>Sphaeropleales</taxon>
        <taxon>Selenastraceae</taxon>
        <taxon>Monoraphidium</taxon>
    </lineage>
</organism>
<dbReference type="EMBL" id="KK103299">
    <property type="protein sequence ID" value="KIY95834.1"/>
    <property type="molecule type" value="Genomic_DNA"/>
</dbReference>
<dbReference type="KEGG" id="mng:MNEG_12128"/>
<name>A0A0D2LWG7_9CHLO</name>
<gene>
    <name evidence="2" type="ORF">MNEG_12128</name>
</gene>
<protein>
    <submittedName>
        <fullName evidence="2">Uncharacterized protein</fullName>
    </submittedName>
</protein>
<dbReference type="Proteomes" id="UP000054498">
    <property type="component" value="Unassembled WGS sequence"/>
</dbReference>
<proteinExistence type="predicted"/>
<evidence type="ECO:0000313" key="3">
    <source>
        <dbReference type="Proteomes" id="UP000054498"/>
    </source>
</evidence>